<proteinExistence type="predicted"/>
<sequence length="43" mass="5277">MKINLRAFSEFHFKDGPFFECFTMANFYHGKRLNLIRYTEVEK</sequence>
<evidence type="ECO:0000313" key="2">
    <source>
        <dbReference type="Proteomes" id="UP000014974"/>
    </source>
</evidence>
<gene>
    <name evidence="1" type="ORF">ADICYQ_1610</name>
</gene>
<dbReference type="EMBL" id="ATNM01000066">
    <property type="protein sequence ID" value="EPR69365.1"/>
    <property type="molecule type" value="Genomic_DNA"/>
</dbReference>
<accession>S7VGM0</accession>
<name>S7VGM0_9BACT</name>
<evidence type="ECO:0000313" key="1">
    <source>
        <dbReference type="EMBL" id="EPR69365.1"/>
    </source>
</evidence>
<dbReference type="Proteomes" id="UP000014974">
    <property type="component" value="Unassembled WGS sequence"/>
</dbReference>
<organism evidence="1 2">
    <name type="scientific">Cyclobacterium qasimii M12-11B</name>
    <dbReference type="NCBI Taxonomy" id="641524"/>
    <lineage>
        <taxon>Bacteria</taxon>
        <taxon>Pseudomonadati</taxon>
        <taxon>Bacteroidota</taxon>
        <taxon>Cytophagia</taxon>
        <taxon>Cytophagales</taxon>
        <taxon>Cyclobacteriaceae</taxon>
        <taxon>Cyclobacterium</taxon>
    </lineage>
</organism>
<protein>
    <submittedName>
        <fullName evidence="1">Uncharacterized protein</fullName>
    </submittedName>
</protein>
<dbReference type="AlphaFoldDB" id="S7VGM0"/>
<comment type="caution">
    <text evidence="1">The sequence shown here is derived from an EMBL/GenBank/DDBJ whole genome shotgun (WGS) entry which is preliminary data.</text>
</comment>
<reference evidence="1 2" key="1">
    <citation type="journal article" date="2013" name="Genome Announc.">
        <title>Draft Genome Sequence of Cyclobacterium qasimii Strain M12-11BT, Isolated from Arctic Marine Sediment.</title>
        <authorList>
            <person name="Shivaji S."/>
            <person name="Ara S."/>
            <person name="Singh A."/>
            <person name="Kumar Pinnaka A."/>
        </authorList>
    </citation>
    <scope>NUCLEOTIDE SEQUENCE [LARGE SCALE GENOMIC DNA]</scope>
    <source>
        <strain evidence="1 2">M12-11B</strain>
    </source>
</reference>